<dbReference type="SUPFAM" id="SSF109854">
    <property type="entry name" value="DinB/YfiT-like putative metalloenzymes"/>
    <property type="match status" value="1"/>
</dbReference>
<name>A0ABY4RSW1_9BACL</name>
<dbReference type="Gene3D" id="1.20.120.450">
    <property type="entry name" value="dinb family like domain"/>
    <property type="match status" value="1"/>
</dbReference>
<accession>A0ABY4RSW1</accession>
<protein>
    <submittedName>
        <fullName evidence="2">DinB superfamily protein</fullName>
    </submittedName>
</protein>
<evidence type="ECO:0000313" key="2">
    <source>
        <dbReference type="EMBL" id="UQZ85060.1"/>
    </source>
</evidence>
<sequence length="90" mass="10062">MTQSIINTGKVLRQIVIGQLQGIAEAKLDIQPEGFSNTIRWNVGHTVYWMDKYCTLALGAPTAIPAQYESLFGSGTKPSIGRRLRRRRKS</sequence>
<reference evidence="2" key="2">
    <citation type="journal article" date="2021" name="J Anim Sci Technol">
        <title>Complete genome sequence of Paenibacillus konkukensis sp. nov. SK3146 as a potential probiotic strain.</title>
        <authorList>
            <person name="Jung H.I."/>
            <person name="Park S."/>
            <person name="Niu K.M."/>
            <person name="Lee S.W."/>
            <person name="Kothari D."/>
            <person name="Yi K.J."/>
            <person name="Kim S.K."/>
        </authorList>
    </citation>
    <scope>NUCLEOTIDE SEQUENCE</scope>
    <source>
        <strain evidence="2">SK3146</strain>
    </source>
</reference>
<reference evidence="2" key="1">
    <citation type="submission" date="2018-02" db="EMBL/GenBank/DDBJ databases">
        <authorList>
            <person name="Kim S.-K."/>
            <person name="Jung H.-I."/>
            <person name="Lee S.-W."/>
        </authorList>
    </citation>
    <scope>NUCLEOTIDE SEQUENCE</scope>
    <source>
        <strain evidence="2">SK3146</strain>
    </source>
</reference>
<dbReference type="Pfam" id="PF12867">
    <property type="entry name" value="DinB_2"/>
    <property type="match status" value="1"/>
</dbReference>
<evidence type="ECO:0000259" key="1">
    <source>
        <dbReference type="Pfam" id="PF12867"/>
    </source>
</evidence>
<dbReference type="InterPro" id="IPR024775">
    <property type="entry name" value="DinB-like"/>
</dbReference>
<proteinExistence type="predicted"/>
<feature type="domain" description="DinB-like" evidence="1">
    <location>
        <begin position="19"/>
        <end position="87"/>
    </location>
</feature>
<gene>
    <name evidence="2" type="ORF">SK3146_04343</name>
</gene>
<organism evidence="2 3">
    <name type="scientific">Paenibacillus konkukensis</name>
    <dbReference type="NCBI Taxonomy" id="2020716"/>
    <lineage>
        <taxon>Bacteria</taxon>
        <taxon>Bacillati</taxon>
        <taxon>Bacillota</taxon>
        <taxon>Bacilli</taxon>
        <taxon>Bacillales</taxon>
        <taxon>Paenibacillaceae</taxon>
        <taxon>Paenibacillus</taxon>
    </lineage>
</organism>
<evidence type="ECO:0000313" key="3">
    <source>
        <dbReference type="Proteomes" id="UP001057134"/>
    </source>
</evidence>
<dbReference type="Proteomes" id="UP001057134">
    <property type="component" value="Chromosome"/>
</dbReference>
<dbReference type="InterPro" id="IPR034660">
    <property type="entry name" value="DinB/YfiT-like"/>
</dbReference>
<keyword evidence="3" id="KW-1185">Reference proteome</keyword>
<dbReference type="EMBL" id="CP027059">
    <property type="protein sequence ID" value="UQZ85060.1"/>
    <property type="molecule type" value="Genomic_DNA"/>
</dbReference>